<dbReference type="InterPro" id="IPR050662">
    <property type="entry name" value="Sec-metab_biosynth-thioest"/>
</dbReference>
<name>A0A1I3X8I3_9BACL</name>
<reference evidence="6" key="1">
    <citation type="submission" date="2016-10" db="EMBL/GenBank/DDBJ databases">
        <authorList>
            <person name="Varghese N."/>
            <person name="Submissions S."/>
        </authorList>
    </citation>
    <scope>NUCLEOTIDE SEQUENCE [LARGE SCALE GENOMIC DNA]</scope>
    <source>
        <strain evidence="6">OK042</strain>
    </source>
</reference>
<keyword evidence="6" id="KW-1185">Reference proteome</keyword>
<accession>A0A1I3X8I3</accession>
<dbReference type="Pfam" id="PF00753">
    <property type="entry name" value="Lactamase_B"/>
    <property type="match status" value="1"/>
</dbReference>
<evidence type="ECO:0000313" key="6">
    <source>
        <dbReference type="Proteomes" id="UP000198915"/>
    </source>
</evidence>
<dbReference type="STRING" id="1884381.SAMN05518846_109105"/>
<evidence type="ECO:0000256" key="3">
    <source>
        <dbReference type="ARBA" id="ARBA00048505"/>
    </source>
</evidence>
<dbReference type="PANTHER" id="PTHR23131:SF4">
    <property type="entry name" value="METALLO-BETA-LACTAMASE SUPERFAMILY POTEIN"/>
    <property type="match status" value="1"/>
</dbReference>
<dbReference type="SUPFAM" id="SSF56281">
    <property type="entry name" value="Metallo-hydrolase/oxidoreductase"/>
    <property type="match status" value="1"/>
</dbReference>
<dbReference type="EMBL" id="FORT01000009">
    <property type="protein sequence ID" value="SFK15637.1"/>
    <property type="molecule type" value="Genomic_DNA"/>
</dbReference>
<protein>
    <submittedName>
        <fullName evidence="5">Glyoxylase, beta-lactamase superfamily II</fullName>
    </submittedName>
</protein>
<sequence length="317" mass="35405">MLVQVAEGIHLLSIQFPFGMRQVNSYVIEGKNGVTIVDTGSYAEQAIGIWKEALPEGTKVEKILLTHSHTDHIGLAKWLRETYHAPLVIARQGYEEMKKLRARRKAHEGDATSTYPFFTKHGGPSVSEKAMLEQLDADYFEPDELLEDQQEIQLGDQAFEAIWTPGHSPDHFCFLNKSNGVMLIGDHVLNEISPLIPIWTEQDGNPLAVYFESLEKIAKLPVSIGLPGHGSLIRNVPARIHELRAGHEQRMQQILAAIPDAGSTAGELAQAVYGFEKMSMRHSAEFLMTLTRILYLESVGKVQAREREGVISYHTAE</sequence>
<proteinExistence type="predicted"/>
<dbReference type="Proteomes" id="UP000198915">
    <property type="component" value="Unassembled WGS sequence"/>
</dbReference>
<comment type="function">
    <text evidence="2">Counteracts the endogenous Pycsar antiviral defense system. Phosphodiesterase that enables metal-dependent hydrolysis of host cyclic nucleotide Pycsar defense signals such as cCMP and cUMP.</text>
</comment>
<dbReference type="AlphaFoldDB" id="A0A1I3X8I3"/>
<evidence type="ECO:0000256" key="2">
    <source>
        <dbReference type="ARBA" id="ARBA00034301"/>
    </source>
</evidence>
<evidence type="ECO:0000256" key="1">
    <source>
        <dbReference type="ARBA" id="ARBA00034221"/>
    </source>
</evidence>
<evidence type="ECO:0000259" key="4">
    <source>
        <dbReference type="SMART" id="SM00849"/>
    </source>
</evidence>
<comment type="catalytic activity">
    <reaction evidence="1">
        <text>3',5'-cyclic CMP + H2O = CMP + H(+)</text>
        <dbReference type="Rhea" id="RHEA:72675"/>
        <dbReference type="ChEBI" id="CHEBI:15377"/>
        <dbReference type="ChEBI" id="CHEBI:15378"/>
        <dbReference type="ChEBI" id="CHEBI:58003"/>
        <dbReference type="ChEBI" id="CHEBI:60377"/>
    </reaction>
    <physiologicalReaction direction="left-to-right" evidence="1">
        <dbReference type="Rhea" id="RHEA:72676"/>
    </physiologicalReaction>
</comment>
<feature type="domain" description="Metallo-beta-lactamase" evidence="4">
    <location>
        <begin position="22"/>
        <end position="229"/>
    </location>
</feature>
<organism evidence="5 6">
    <name type="scientific">Brevibacillus centrosporus</name>
    <dbReference type="NCBI Taxonomy" id="54910"/>
    <lineage>
        <taxon>Bacteria</taxon>
        <taxon>Bacillati</taxon>
        <taxon>Bacillota</taxon>
        <taxon>Bacilli</taxon>
        <taxon>Bacillales</taxon>
        <taxon>Paenibacillaceae</taxon>
        <taxon>Brevibacillus</taxon>
    </lineage>
</organism>
<gene>
    <name evidence="5" type="ORF">SAMN05518846_109105</name>
</gene>
<dbReference type="SMART" id="SM00849">
    <property type="entry name" value="Lactamase_B"/>
    <property type="match status" value="1"/>
</dbReference>
<dbReference type="InterPro" id="IPR036866">
    <property type="entry name" value="RibonucZ/Hydroxyglut_hydro"/>
</dbReference>
<dbReference type="Gene3D" id="3.60.15.10">
    <property type="entry name" value="Ribonuclease Z/Hydroxyacylglutathione hydrolase-like"/>
    <property type="match status" value="1"/>
</dbReference>
<comment type="catalytic activity">
    <reaction evidence="3">
        <text>3',5'-cyclic UMP + H2O = UMP + H(+)</text>
        <dbReference type="Rhea" id="RHEA:70575"/>
        <dbReference type="ChEBI" id="CHEBI:15377"/>
        <dbReference type="ChEBI" id="CHEBI:15378"/>
        <dbReference type="ChEBI" id="CHEBI:57865"/>
        <dbReference type="ChEBI" id="CHEBI:184387"/>
    </reaction>
    <physiologicalReaction direction="left-to-right" evidence="3">
        <dbReference type="Rhea" id="RHEA:70576"/>
    </physiologicalReaction>
</comment>
<dbReference type="PANTHER" id="PTHR23131">
    <property type="entry name" value="ENDORIBONUCLEASE LACTB2"/>
    <property type="match status" value="1"/>
</dbReference>
<evidence type="ECO:0000313" key="5">
    <source>
        <dbReference type="EMBL" id="SFK15637.1"/>
    </source>
</evidence>
<dbReference type="RefSeq" id="WP_092270022.1">
    <property type="nucleotide sequence ID" value="NZ_FORT01000009.1"/>
</dbReference>
<dbReference type="InterPro" id="IPR001279">
    <property type="entry name" value="Metallo-B-lactamas"/>
</dbReference>